<reference evidence="4" key="2">
    <citation type="submission" date="2015-09" db="EMBL/GenBank/DDBJ databases">
        <title>Cronobacter genome sequencing and assembly.</title>
        <authorList>
            <person name="Descombes P."/>
            <person name="Baert L."/>
            <person name="Ngom-Bru C."/>
            <person name="Barretto C."/>
        </authorList>
    </citation>
    <scope>NUCLEOTIDE SEQUENCE [LARGE SCALE GENOMIC DNA]</scope>
    <source>
        <strain evidence="4">LMG 26250</strain>
    </source>
</reference>
<gene>
    <name evidence="1" type="ORF">AFK62_11925</name>
    <name evidence="2" type="ORF">BN137_3309</name>
</gene>
<protein>
    <submittedName>
        <fullName evidence="2">Uncharacterized protein</fullName>
    </submittedName>
</protein>
<dbReference type="EMBL" id="CAKW01000118">
    <property type="protein sequence ID" value="CCJ73920.1"/>
    <property type="molecule type" value="Genomic_DNA"/>
</dbReference>
<sequence>MGGKSFNKPVLFQHTFIIKQEKGGFAETILTNHTISIRFVSDALTSHITNERSYLAFQRPTIFNFQCTVATTFIFSRSRAWAIAPVNTMMLLKSGTSRKHDYASHERNNM</sequence>
<name>K8A393_9ENTR</name>
<dbReference type="Proteomes" id="UP000067320">
    <property type="component" value="Chromosome"/>
</dbReference>
<dbReference type="AlphaFoldDB" id="K8A393"/>
<dbReference type="EMBL" id="CP012264">
    <property type="protein sequence ID" value="ALB63169.1"/>
    <property type="molecule type" value="Genomic_DNA"/>
</dbReference>
<keyword evidence="4" id="KW-1185">Reference proteome</keyword>
<evidence type="ECO:0000313" key="4">
    <source>
        <dbReference type="Proteomes" id="UP000067320"/>
    </source>
</evidence>
<evidence type="ECO:0000313" key="2">
    <source>
        <dbReference type="EMBL" id="CCJ73920.1"/>
    </source>
</evidence>
<accession>K8A393</accession>
<evidence type="ECO:0000313" key="3">
    <source>
        <dbReference type="Proteomes" id="UP000009340"/>
    </source>
</evidence>
<dbReference type="PATRIC" id="fig|1073999.7.peg.2507"/>
<reference evidence="2" key="1">
    <citation type="submission" date="2012-07" db="EMBL/GenBank/DDBJ databases">
        <authorList>
            <person name="Cummings C."/>
        </authorList>
    </citation>
    <scope>NUCLEOTIDE SEQUENCE</scope>
    <source>
        <strain evidence="2">1330</strain>
    </source>
</reference>
<organism evidence="2 3">
    <name type="scientific">Cronobacter condimenti 1330</name>
    <dbReference type="NCBI Taxonomy" id="1073999"/>
    <lineage>
        <taxon>Bacteria</taxon>
        <taxon>Pseudomonadati</taxon>
        <taxon>Pseudomonadota</taxon>
        <taxon>Gammaproteobacteria</taxon>
        <taxon>Enterobacterales</taxon>
        <taxon>Enterobacteriaceae</taxon>
        <taxon>Cronobacter</taxon>
    </lineage>
</organism>
<evidence type="ECO:0000313" key="1">
    <source>
        <dbReference type="EMBL" id="ALB63169.1"/>
    </source>
</evidence>
<reference evidence="1 4" key="3">
    <citation type="journal article" date="2016" name="Genome Announc.">
        <title>Fully Closed Genome Sequences of Five Type Strains of the Genus Cronobacter and One Cronobacter sakazakii Strain.</title>
        <authorList>
            <person name="Moine D."/>
            <person name="Kassam M."/>
            <person name="Baert L."/>
            <person name="Tang Y."/>
            <person name="Barretto C."/>
            <person name="Ngom Bru C."/>
            <person name="Klijn A."/>
            <person name="Descombes P."/>
        </authorList>
    </citation>
    <scope>NUCLEOTIDE SEQUENCE [LARGE SCALE GENOMIC DNA]</scope>
    <source>
        <strain evidence="1 4">LMG 26250</strain>
    </source>
</reference>
<dbReference type="Proteomes" id="UP000009340">
    <property type="component" value="Unassembled WGS sequence"/>
</dbReference>
<dbReference type="KEGG" id="ccon:AFK62_11925"/>
<proteinExistence type="predicted"/>